<protein>
    <submittedName>
        <fullName evidence="1">Uncharacterized protein</fullName>
    </submittedName>
</protein>
<organism evidence="1 2">
    <name type="scientific">Aspergillus saccharolyticus JOP 1030-1</name>
    <dbReference type="NCBI Taxonomy" id="1450539"/>
    <lineage>
        <taxon>Eukaryota</taxon>
        <taxon>Fungi</taxon>
        <taxon>Dikarya</taxon>
        <taxon>Ascomycota</taxon>
        <taxon>Pezizomycotina</taxon>
        <taxon>Eurotiomycetes</taxon>
        <taxon>Eurotiomycetidae</taxon>
        <taxon>Eurotiales</taxon>
        <taxon>Aspergillaceae</taxon>
        <taxon>Aspergillus</taxon>
        <taxon>Aspergillus subgen. Circumdati</taxon>
    </lineage>
</organism>
<keyword evidence="2" id="KW-1185">Reference proteome</keyword>
<dbReference type="AlphaFoldDB" id="A0A318ZAW5"/>
<gene>
    <name evidence="1" type="ORF">BP01DRAFT_358466</name>
</gene>
<reference evidence="1 2" key="1">
    <citation type="submission" date="2016-12" db="EMBL/GenBank/DDBJ databases">
        <title>The genomes of Aspergillus section Nigri reveals drivers in fungal speciation.</title>
        <authorList>
            <consortium name="DOE Joint Genome Institute"/>
            <person name="Vesth T.C."/>
            <person name="Nybo J."/>
            <person name="Theobald S."/>
            <person name="Brandl J."/>
            <person name="Frisvad J.C."/>
            <person name="Nielsen K.F."/>
            <person name="Lyhne E.K."/>
            <person name="Kogle M.E."/>
            <person name="Kuo A."/>
            <person name="Riley R."/>
            <person name="Clum A."/>
            <person name="Nolan M."/>
            <person name="Lipzen A."/>
            <person name="Salamov A."/>
            <person name="Henrissat B."/>
            <person name="Wiebenga A."/>
            <person name="De Vries R.P."/>
            <person name="Grigoriev I.V."/>
            <person name="Mortensen U.H."/>
            <person name="Andersen M.R."/>
            <person name="Baker S.E."/>
        </authorList>
    </citation>
    <scope>NUCLEOTIDE SEQUENCE [LARGE SCALE GENOMIC DNA]</scope>
    <source>
        <strain evidence="1 2">JOP 1030-1</strain>
    </source>
</reference>
<proteinExistence type="predicted"/>
<name>A0A318ZAW5_9EURO</name>
<dbReference type="Proteomes" id="UP000248349">
    <property type="component" value="Unassembled WGS sequence"/>
</dbReference>
<sequence length="122" mass="13226">MTTSPVVIAVISPVRHAAGGWQRRAVPGGVGAGVYPISDLGSIHPIPILSPGPPNGLFCFREFAVHSPAYAFVFSFPRQLYHSLNTASTDITMMTGSYNMELSLSMSERMQMLGGKPGWWCR</sequence>
<dbReference type="EMBL" id="KZ821243">
    <property type="protein sequence ID" value="PYH43474.1"/>
    <property type="molecule type" value="Genomic_DNA"/>
</dbReference>
<dbReference type="GeneID" id="37076664"/>
<evidence type="ECO:0000313" key="2">
    <source>
        <dbReference type="Proteomes" id="UP000248349"/>
    </source>
</evidence>
<dbReference type="RefSeq" id="XP_025429456.1">
    <property type="nucleotide sequence ID" value="XM_025575436.1"/>
</dbReference>
<evidence type="ECO:0000313" key="1">
    <source>
        <dbReference type="EMBL" id="PYH43474.1"/>
    </source>
</evidence>
<accession>A0A318ZAW5</accession>